<proteinExistence type="predicted"/>
<dbReference type="RefSeq" id="WP_121199797.1">
    <property type="nucleotide sequence ID" value="NZ_RBKU01000001.1"/>
</dbReference>
<dbReference type="AlphaFoldDB" id="A0A495J5K8"/>
<dbReference type="OrthoDB" id="744378at2"/>
<feature type="region of interest" description="Disordered" evidence="1">
    <location>
        <begin position="288"/>
        <end position="330"/>
    </location>
</feature>
<evidence type="ECO:0000313" key="2">
    <source>
        <dbReference type="EMBL" id="RKR84276.1"/>
    </source>
</evidence>
<feature type="compositionally biased region" description="Basic and acidic residues" evidence="1">
    <location>
        <begin position="290"/>
        <end position="306"/>
    </location>
</feature>
<comment type="caution">
    <text evidence="2">The sequence shown here is derived from an EMBL/GenBank/DDBJ whole genome shotgun (WGS) entry which is preliminary data.</text>
</comment>
<name>A0A495J5K8_9SPHI</name>
<gene>
    <name evidence="2" type="ORF">BDD43_4508</name>
</gene>
<evidence type="ECO:0008006" key="4">
    <source>
        <dbReference type="Google" id="ProtNLM"/>
    </source>
</evidence>
<organism evidence="2 3">
    <name type="scientific">Mucilaginibacter gracilis</name>
    <dbReference type="NCBI Taxonomy" id="423350"/>
    <lineage>
        <taxon>Bacteria</taxon>
        <taxon>Pseudomonadati</taxon>
        <taxon>Bacteroidota</taxon>
        <taxon>Sphingobacteriia</taxon>
        <taxon>Sphingobacteriales</taxon>
        <taxon>Sphingobacteriaceae</taxon>
        <taxon>Mucilaginibacter</taxon>
    </lineage>
</organism>
<feature type="compositionally biased region" description="Basic and acidic residues" evidence="1">
    <location>
        <begin position="317"/>
        <end position="330"/>
    </location>
</feature>
<accession>A0A495J5K8</accession>
<dbReference type="Proteomes" id="UP000268007">
    <property type="component" value="Unassembled WGS sequence"/>
</dbReference>
<sequence length="330" mass="37197">MNLNNLQDLKKEVAALGFNPKVAEELEKNMRNLPPHFTVKDQLPGDRGQVDLTLHFHKSSVSDTFSFNKYEATAGKVPPSVDNQSYMVLTENKDNKEKPLVKTFESPNEAIDFFKKQKGNSELALGESPESKQVLASRQNGKDNYVHDDFRGAYYSPAIKQTFYVKEGAGYSASQAANMVQGRTVHRDDLLNPRNGEPYKAWVKLDFGQKKDDYGNFKLKQMNDPAFGFDLEKTLKGFNIKELSDPAKKEAITAAMKNGDRVAVTAVGRDGKEITVKTEASPQFKTLDFYSEKGTREKREQFKKPEVVQSQSRGQGKAKEEKEEHSLSIR</sequence>
<reference evidence="2 3" key="1">
    <citation type="submission" date="2018-10" db="EMBL/GenBank/DDBJ databases">
        <title>Genomic Encyclopedia of Archaeal and Bacterial Type Strains, Phase II (KMG-II): from individual species to whole genera.</title>
        <authorList>
            <person name="Goeker M."/>
        </authorList>
    </citation>
    <scope>NUCLEOTIDE SEQUENCE [LARGE SCALE GENOMIC DNA]</scope>
    <source>
        <strain evidence="2 3">DSM 18602</strain>
    </source>
</reference>
<protein>
    <recommendedName>
        <fullName evidence="4">DUF3945 domain-containing protein</fullName>
    </recommendedName>
</protein>
<dbReference type="EMBL" id="RBKU01000001">
    <property type="protein sequence ID" value="RKR84276.1"/>
    <property type="molecule type" value="Genomic_DNA"/>
</dbReference>
<evidence type="ECO:0000313" key="3">
    <source>
        <dbReference type="Proteomes" id="UP000268007"/>
    </source>
</evidence>
<evidence type="ECO:0000256" key="1">
    <source>
        <dbReference type="SAM" id="MobiDB-lite"/>
    </source>
</evidence>
<keyword evidence="3" id="KW-1185">Reference proteome</keyword>